<organism evidence="3 4">
    <name type="scientific">Drosophila yakuba</name>
    <name type="common">Fruit fly</name>
    <dbReference type="NCBI Taxonomy" id="7245"/>
    <lineage>
        <taxon>Eukaryota</taxon>
        <taxon>Metazoa</taxon>
        <taxon>Ecdysozoa</taxon>
        <taxon>Arthropoda</taxon>
        <taxon>Hexapoda</taxon>
        <taxon>Insecta</taxon>
        <taxon>Pterygota</taxon>
        <taxon>Neoptera</taxon>
        <taxon>Endopterygota</taxon>
        <taxon>Diptera</taxon>
        <taxon>Brachycera</taxon>
        <taxon>Muscomorpha</taxon>
        <taxon>Ephydroidea</taxon>
        <taxon>Drosophilidae</taxon>
        <taxon>Drosophila</taxon>
        <taxon>Sophophora</taxon>
    </lineage>
</organism>
<evidence type="ECO:0000256" key="1">
    <source>
        <dbReference type="ARBA" id="ARBA00010458"/>
    </source>
</evidence>
<reference evidence="3 4" key="1">
    <citation type="journal article" date="2007" name="Nature">
        <title>Evolution of genes and genomes on the Drosophila phylogeny.</title>
        <authorList>
            <consortium name="Drosophila 12 Genomes Consortium"/>
            <person name="Clark A.G."/>
            <person name="Eisen M.B."/>
            <person name="Smith D.R."/>
            <person name="Bergman C.M."/>
            <person name="Oliver B."/>
            <person name="Markow T.A."/>
            <person name="Kaufman T.C."/>
            <person name="Kellis M."/>
            <person name="Gelbart W."/>
            <person name="Iyer V.N."/>
            <person name="Pollard D.A."/>
            <person name="Sackton T.B."/>
            <person name="Larracuente A.M."/>
            <person name="Singh N.D."/>
            <person name="Abad J.P."/>
            <person name="Abt D.N."/>
            <person name="Adryan B."/>
            <person name="Aguade M."/>
            <person name="Akashi H."/>
            <person name="Anderson W.W."/>
            <person name="Aquadro C.F."/>
            <person name="Ardell D.H."/>
            <person name="Arguello R."/>
            <person name="Artieri C.G."/>
            <person name="Barbash D.A."/>
            <person name="Barker D."/>
            <person name="Barsanti P."/>
            <person name="Batterham P."/>
            <person name="Batzoglou S."/>
            <person name="Begun D."/>
            <person name="Bhutkar A."/>
            <person name="Blanco E."/>
            <person name="Bosak S.A."/>
            <person name="Bradley R.K."/>
            <person name="Brand A.D."/>
            <person name="Brent M.R."/>
            <person name="Brooks A.N."/>
            <person name="Brown R.H."/>
            <person name="Butlin R.K."/>
            <person name="Caggese C."/>
            <person name="Calvi B.R."/>
            <person name="Bernardo de Carvalho A."/>
            <person name="Caspi A."/>
            <person name="Castrezana S."/>
            <person name="Celniker S.E."/>
            <person name="Chang J.L."/>
            <person name="Chapple C."/>
            <person name="Chatterji S."/>
            <person name="Chinwalla A."/>
            <person name="Civetta A."/>
            <person name="Clifton S.W."/>
            <person name="Comeron J.M."/>
            <person name="Costello J.C."/>
            <person name="Coyne J.A."/>
            <person name="Daub J."/>
            <person name="David R.G."/>
            <person name="Delcher A.L."/>
            <person name="Delehaunty K."/>
            <person name="Do C.B."/>
            <person name="Ebling H."/>
            <person name="Edwards K."/>
            <person name="Eickbush T."/>
            <person name="Evans J.D."/>
            <person name="Filipski A."/>
            <person name="Findeiss S."/>
            <person name="Freyhult E."/>
            <person name="Fulton L."/>
            <person name="Fulton R."/>
            <person name="Garcia A.C."/>
            <person name="Gardiner A."/>
            <person name="Garfield D.A."/>
            <person name="Garvin B.E."/>
            <person name="Gibson G."/>
            <person name="Gilbert D."/>
            <person name="Gnerre S."/>
            <person name="Godfrey J."/>
            <person name="Good R."/>
            <person name="Gotea V."/>
            <person name="Gravely B."/>
            <person name="Greenberg A.J."/>
            <person name="Griffiths-Jones S."/>
            <person name="Gross S."/>
            <person name="Guigo R."/>
            <person name="Gustafson E.A."/>
            <person name="Haerty W."/>
            <person name="Hahn M.W."/>
            <person name="Halligan D.L."/>
            <person name="Halpern A.L."/>
            <person name="Halter G.M."/>
            <person name="Han M.V."/>
            <person name="Heger A."/>
            <person name="Hillier L."/>
            <person name="Hinrichs A.S."/>
            <person name="Holmes I."/>
            <person name="Hoskins R.A."/>
            <person name="Hubisz M.J."/>
            <person name="Hultmark D."/>
            <person name="Huntley M.A."/>
            <person name="Jaffe D.B."/>
            <person name="Jagadeeshan S."/>
            <person name="Jeck W.R."/>
            <person name="Johnson J."/>
            <person name="Jones C.D."/>
            <person name="Jordan W.C."/>
            <person name="Karpen G.H."/>
            <person name="Kataoka E."/>
            <person name="Keightley P.D."/>
            <person name="Kheradpour P."/>
            <person name="Kirkness E.F."/>
            <person name="Koerich L.B."/>
            <person name="Kristiansen K."/>
            <person name="Kudrna D."/>
            <person name="Kulathinal R.J."/>
            <person name="Kumar S."/>
            <person name="Kwok R."/>
            <person name="Lander E."/>
            <person name="Langley C.H."/>
            <person name="Lapoint R."/>
            <person name="Lazzaro B.P."/>
            <person name="Lee S.J."/>
            <person name="Levesque L."/>
            <person name="Li R."/>
            <person name="Lin C.F."/>
            <person name="Lin M.F."/>
            <person name="Lindblad-Toh K."/>
            <person name="Llopart A."/>
            <person name="Long M."/>
            <person name="Low L."/>
            <person name="Lozovsky E."/>
            <person name="Lu J."/>
            <person name="Luo M."/>
            <person name="Machado C.A."/>
            <person name="Makalowski W."/>
            <person name="Marzo M."/>
            <person name="Matsuda M."/>
            <person name="Matzkin L."/>
            <person name="McAllister B."/>
            <person name="McBride C.S."/>
            <person name="McKernan B."/>
            <person name="McKernan K."/>
            <person name="Mendez-Lago M."/>
            <person name="Minx P."/>
            <person name="Mollenhauer M.U."/>
            <person name="Montooth K."/>
            <person name="Mount S.M."/>
            <person name="Mu X."/>
            <person name="Myers E."/>
            <person name="Negre B."/>
            <person name="Newfeld S."/>
            <person name="Nielsen R."/>
            <person name="Noor M.A."/>
            <person name="O'Grady P."/>
            <person name="Pachter L."/>
            <person name="Papaceit M."/>
            <person name="Parisi M.J."/>
            <person name="Parisi M."/>
            <person name="Parts L."/>
            <person name="Pedersen J.S."/>
            <person name="Pesole G."/>
            <person name="Phillippy A.M."/>
            <person name="Ponting C.P."/>
            <person name="Pop M."/>
            <person name="Porcelli D."/>
            <person name="Powell J.R."/>
            <person name="Prohaska S."/>
            <person name="Pruitt K."/>
            <person name="Puig M."/>
            <person name="Quesneville H."/>
            <person name="Ram K.R."/>
            <person name="Rand D."/>
            <person name="Rasmussen M.D."/>
            <person name="Reed L.K."/>
            <person name="Reenan R."/>
            <person name="Reily A."/>
            <person name="Remington K.A."/>
            <person name="Rieger T.T."/>
            <person name="Ritchie M.G."/>
            <person name="Robin C."/>
            <person name="Rogers Y.H."/>
            <person name="Rohde C."/>
            <person name="Rozas J."/>
            <person name="Rubenfield M.J."/>
            <person name="Ruiz A."/>
            <person name="Russo S."/>
            <person name="Salzberg S.L."/>
            <person name="Sanchez-Gracia A."/>
            <person name="Saranga D.J."/>
            <person name="Sato H."/>
            <person name="Schaeffer S.W."/>
            <person name="Schatz M.C."/>
            <person name="Schlenke T."/>
            <person name="Schwartz R."/>
            <person name="Segarra C."/>
            <person name="Singh R.S."/>
            <person name="Sirot L."/>
            <person name="Sirota M."/>
            <person name="Sisneros N.B."/>
            <person name="Smith C.D."/>
            <person name="Smith T.F."/>
            <person name="Spieth J."/>
            <person name="Stage D.E."/>
            <person name="Stark A."/>
            <person name="Stephan W."/>
            <person name="Strausberg R.L."/>
            <person name="Strempel S."/>
            <person name="Sturgill D."/>
            <person name="Sutton G."/>
            <person name="Sutton G.G."/>
            <person name="Tao W."/>
            <person name="Teichmann S."/>
            <person name="Tobari Y.N."/>
            <person name="Tomimura Y."/>
            <person name="Tsolas J.M."/>
            <person name="Valente V.L."/>
            <person name="Venter E."/>
            <person name="Venter J.C."/>
            <person name="Vicario S."/>
            <person name="Vieira F.G."/>
            <person name="Vilella A.J."/>
            <person name="Villasante A."/>
            <person name="Walenz B."/>
            <person name="Wang J."/>
            <person name="Wasserman M."/>
            <person name="Watts T."/>
            <person name="Wilson D."/>
            <person name="Wilson R.K."/>
            <person name="Wing R.A."/>
            <person name="Wolfner M.F."/>
            <person name="Wong A."/>
            <person name="Wong G.K."/>
            <person name="Wu C.I."/>
            <person name="Wu G."/>
            <person name="Yamamoto D."/>
            <person name="Yang H.P."/>
            <person name="Yang S.P."/>
            <person name="Yorke J.A."/>
            <person name="Yoshida K."/>
            <person name="Zdobnov E."/>
            <person name="Zhang P."/>
            <person name="Zhang Y."/>
            <person name="Zimin A.V."/>
            <person name="Baldwin J."/>
            <person name="Abdouelleil A."/>
            <person name="Abdulkadir J."/>
            <person name="Abebe A."/>
            <person name="Abera B."/>
            <person name="Abreu J."/>
            <person name="Acer S.C."/>
            <person name="Aftuck L."/>
            <person name="Alexander A."/>
            <person name="An P."/>
            <person name="Anderson E."/>
            <person name="Anderson S."/>
            <person name="Arachi H."/>
            <person name="Azer M."/>
            <person name="Bachantsang P."/>
            <person name="Barry A."/>
            <person name="Bayul T."/>
            <person name="Berlin A."/>
            <person name="Bessette D."/>
            <person name="Bloom T."/>
            <person name="Blye J."/>
            <person name="Boguslavskiy L."/>
            <person name="Bonnet C."/>
            <person name="Boukhgalter B."/>
            <person name="Bourzgui I."/>
            <person name="Brown A."/>
            <person name="Cahill P."/>
            <person name="Channer S."/>
            <person name="Cheshatsang Y."/>
            <person name="Chuda L."/>
            <person name="Citroen M."/>
            <person name="Collymore A."/>
            <person name="Cooke P."/>
            <person name="Costello M."/>
            <person name="D'Aco K."/>
            <person name="Daza R."/>
            <person name="De Haan G."/>
            <person name="DeGray S."/>
            <person name="DeMaso C."/>
            <person name="Dhargay N."/>
            <person name="Dooley K."/>
            <person name="Dooley E."/>
            <person name="Doricent M."/>
            <person name="Dorje P."/>
            <person name="Dorjee K."/>
            <person name="Dupes A."/>
            <person name="Elong R."/>
            <person name="Falk J."/>
            <person name="Farina A."/>
            <person name="Faro S."/>
            <person name="Ferguson D."/>
            <person name="Fisher S."/>
            <person name="Foley C.D."/>
            <person name="Franke A."/>
            <person name="Friedrich D."/>
            <person name="Gadbois L."/>
            <person name="Gearin G."/>
            <person name="Gearin C.R."/>
            <person name="Giannoukos G."/>
            <person name="Goode T."/>
            <person name="Graham J."/>
            <person name="Grandbois E."/>
            <person name="Grewal S."/>
            <person name="Gyaltsen K."/>
            <person name="Hafez N."/>
            <person name="Hagos B."/>
            <person name="Hall J."/>
            <person name="Henson C."/>
            <person name="Hollinger A."/>
            <person name="Honan T."/>
            <person name="Huard M.D."/>
            <person name="Hughes L."/>
            <person name="Hurhula B."/>
            <person name="Husby M.E."/>
            <person name="Kamat A."/>
            <person name="Kanga B."/>
            <person name="Kashin S."/>
            <person name="Khazanovich D."/>
            <person name="Kisner P."/>
            <person name="Lance K."/>
            <person name="Lara M."/>
            <person name="Lee W."/>
            <person name="Lennon N."/>
            <person name="Letendre F."/>
            <person name="LeVine R."/>
            <person name="Lipovsky A."/>
            <person name="Liu X."/>
            <person name="Liu J."/>
            <person name="Liu S."/>
            <person name="Lokyitsang T."/>
            <person name="Lokyitsang Y."/>
            <person name="Lubonja R."/>
            <person name="Lui A."/>
            <person name="MacDonald P."/>
            <person name="Magnisalis V."/>
            <person name="Maru K."/>
            <person name="Matthews C."/>
            <person name="McCusker W."/>
            <person name="McDonough S."/>
            <person name="Mehta T."/>
            <person name="Meldrim J."/>
            <person name="Meneus L."/>
            <person name="Mihai O."/>
            <person name="Mihalev A."/>
            <person name="Mihova T."/>
            <person name="Mittelman R."/>
            <person name="Mlenga V."/>
            <person name="Montmayeur A."/>
            <person name="Mulrain L."/>
            <person name="Navidi A."/>
            <person name="Naylor J."/>
            <person name="Negash T."/>
            <person name="Nguyen T."/>
            <person name="Nguyen N."/>
            <person name="Nicol R."/>
            <person name="Norbu C."/>
            <person name="Norbu N."/>
            <person name="Novod N."/>
            <person name="O'Neill B."/>
            <person name="Osman S."/>
            <person name="Markiewicz E."/>
            <person name="Oyono O.L."/>
            <person name="Patti C."/>
            <person name="Phunkhang P."/>
            <person name="Pierre F."/>
            <person name="Priest M."/>
            <person name="Raghuraman S."/>
            <person name="Rege F."/>
            <person name="Reyes R."/>
            <person name="Rise C."/>
            <person name="Rogov P."/>
            <person name="Ross K."/>
            <person name="Ryan E."/>
            <person name="Settipalli S."/>
            <person name="Shea T."/>
            <person name="Sherpa N."/>
            <person name="Shi L."/>
            <person name="Shih D."/>
            <person name="Sparrow T."/>
            <person name="Spaulding J."/>
            <person name="Stalker J."/>
            <person name="Stange-Thomann N."/>
            <person name="Stavropoulos S."/>
            <person name="Stone C."/>
            <person name="Strader C."/>
            <person name="Tesfaye S."/>
            <person name="Thomson T."/>
            <person name="Thoulutsang Y."/>
            <person name="Thoulutsang D."/>
            <person name="Topham K."/>
            <person name="Topping I."/>
            <person name="Tsamla T."/>
            <person name="Vassiliev H."/>
            <person name="Vo A."/>
            <person name="Wangchuk T."/>
            <person name="Wangdi T."/>
            <person name="Weiand M."/>
            <person name="Wilkinson J."/>
            <person name="Wilson A."/>
            <person name="Yadav S."/>
            <person name="Young G."/>
            <person name="Yu Q."/>
            <person name="Zembek L."/>
            <person name="Zhong D."/>
            <person name="Zimmer A."/>
            <person name="Zwirko Z."/>
            <person name="Jaffe D.B."/>
            <person name="Alvarez P."/>
            <person name="Brockman W."/>
            <person name="Butler J."/>
            <person name="Chin C."/>
            <person name="Gnerre S."/>
            <person name="Grabherr M."/>
            <person name="Kleber M."/>
            <person name="Mauceli E."/>
            <person name="MacCallum I."/>
        </authorList>
    </citation>
    <scope>NUCLEOTIDE SEQUENCE [LARGE SCALE GENOMIC DNA]</scope>
    <source>
        <strain evidence="4">Tai18E2 / Tucson 14021-0261.01</strain>
    </source>
</reference>
<dbReference type="GO" id="GO:0006637">
    <property type="term" value="P:acyl-CoA metabolic process"/>
    <property type="evidence" value="ECO:0007669"/>
    <property type="project" value="TreeGrafter"/>
</dbReference>
<dbReference type="PANTHER" id="PTHR12655:SF0">
    <property type="entry name" value="ACYL-COENZYME A THIOESTERASE 9, MITOCHONDRIAL"/>
    <property type="match status" value="1"/>
</dbReference>
<accession>A0A0R1DR33</accession>
<dbReference type="OrthoDB" id="331699at2759"/>
<comment type="similarity">
    <text evidence="1">Belongs to the acyl coenzyme A hydrolase family.</text>
</comment>
<dbReference type="GO" id="GO:0005739">
    <property type="term" value="C:mitochondrion"/>
    <property type="evidence" value="ECO:0007669"/>
    <property type="project" value="TreeGrafter"/>
</dbReference>
<evidence type="ECO:0000256" key="2">
    <source>
        <dbReference type="ARBA" id="ARBA00022801"/>
    </source>
</evidence>
<name>A0A0R1DR33_DROYA</name>
<evidence type="ECO:0000313" key="3">
    <source>
        <dbReference type="EMBL" id="KRJ97457.1"/>
    </source>
</evidence>
<dbReference type="Proteomes" id="UP000002282">
    <property type="component" value="Chromosome 2L"/>
</dbReference>
<sequence>MNLSQHLGRRVIAVRHLCPQLGALRHRFAERGGEKLESGHSSGTMADVAKKIREHVGVEAGYHIIPKSREGLLKFQPKQDELPNRSMVDSYTTAKVLLETDAVMRQRFVYGRGLLRMGRIIEELDLLAGNVDLPSSHSSAQSSGGCAAAIHIYHPAGGPRPLLAGRVYSGCRRVPFGSRFMDGQKLHGGHGICATKRNVAGKGHFCGRGPQCRQ</sequence>
<proteinExistence type="inferred from homology"/>
<keyword evidence="2" id="KW-0378">Hydrolase</keyword>
<evidence type="ECO:0000313" key="4">
    <source>
        <dbReference type="Proteomes" id="UP000002282"/>
    </source>
</evidence>
<dbReference type="EMBL" id="CM000157">
    <property type="protein sequence ID" value="KRJ97457.1"/>
    <property type="molecule type" value="Genomic_DNA"/>
</dbReference>
<dbReference type="PANTHER" id="PTHR12655">
    <property type="entry name" value="ACYL-COA THIOESTERASE"/>
    <property type="match status" value="1"/>
</dbReference>
<dbReference type="GO" id="GO:0047617">
    <property type="term" value="F:fatty acyl-CoA hydrolase activity"/>
    <property type="evidence" value="ECO:0007669"/>
    <property type="project" value="TreeGrafter"/>
</dbReference>
<gene>
    <name evidence="3" type="primary">Dyak\GE18421</name>
    <name evidence="3" type="synonym">dyak_GLEANR_2210</name>
    <name evidence="3" type="synonym">GE18421</name>
    <name evidence="3" type="ORF">Dyak_GE18421</name>
</gene>
<dbReference type="AlphaFoldDB" id="A0A0R1DR33"/>
<reference evidence="3 4" key="2">
    <citation type="journal article" date="2007" name="PLoS Biol.">
        <title>Principles of genome evolution in the Drosophila melanogaster species group.</title>
        <authorList>
            <person name="Ranz J.M."/>
            <person name="Maurin D."/>
            <person name="Chan Y.S."/>
            <person name="von Grotthuss M."/>
            <person name="Hillier L.W."/>
            <person name="Roote J."/>
            <person name="Ashburner M."/>
            <person name="Bergman C.M."/>
        </authorList>
    </citation>
    <scope>NUCLEOTIDE SEQUENCE [LARGE SCALE GENOMIC DNA]</scope>
    <source>
        <strain evidence="4">Tai18E2 / Tucson 14021-0261.01</strain>
    </source>
</reference>
<keyword evidence="4" id="KW-1185">Reference proteome</keyword>
<protein>
    <submittedName>
        <fullName evidence="3">Uncharacterized protein, isoform C</fullName>
    </submittedName>
</protein>